<evidence type="ECO:0000259" key="5">
    <source>
        <dbReference type="PROSITE" id="PS51719"/>
    </source>
</evidence>
<keyword evidence="2 4" id="KW-0547">Nucleotide-binding</keyword>
<dbReference type="PANTHER" id="PTHR18884">
    <property type="entry name" value="SEPTIN"/>
    <property type="match status" value="1"/>
</dbReference>
<comment type="caution">
    <text evidence="6">The sequence shown here is derived from an EMBL/GenBank/DDBJ whole genome shotgun (WGS) entry which is preliminary data.</text>
</comment>
<dbReference type="GO" id="GO:0005525">
    <property type="term" value="F:GTP binding"/>
    <property type="evidence" value="ECO:0007669"/>
    <property type="project" value="UniProtKB-KW"/>
</dbReference>
<dbReference type="PROSITE" id="PS51719">
    <property type="entry name" value="G_SEPTIN"/>
    <property type="match status" value="1"/>
</dbReference>
<dbReference type="EMBL" id="LYUB02000011">
    <property type="protein sequence ID" value="OVF07875.1"/>
    <property type="molecule type" value="Genomic_DNA"/>
</dbReference>
<name>A0AA91PYX9_CLALS</name>
<dbReference type="OMA" id="KNYKCYE"/>
<sequence length="459" mass="52694">MTNPATFPQKAASSPQKLKMKIVNDHSKMMGKAPAPEITSLGLNCLSTQREQISRRKGGKFSMILAGCSGTGKTTFLNTLFGVELDDKSEIPTPFVVRERKYELTQDNFVFQLTAVDLPGFGIKMDNQYSWLPLVKYIDHHFMSYLLQEEQPDRSQLVDNRVHVCLYFLPPSNTQLTPLDIEAMKELSQRVNLIPLIARSDTLNREELTNFKKIVNNTLNAYNIKVCQFVSDNYVWEKIKSFVPYAVIGSNTLGQQTEGTVVRVRKYHWGTAEIENPEHCDFVYLREVLMSEHILDLMTAMESHYAQYRTRCLQGRLTKAIRDEHHLSHIDSECSGLQAYLLYKRSAAPQTSELIEGSFEEEQMKKESRDRFEDMIRNQEAKFREWKSTLLAKQKFYNKDLEEAFSMIKSLQSDILRAGPRGVECLKQIEIEMTSLFGKLHNASDTGSYECDAMSSLNK</sequence>
<dbReference type="InterPro" id="IPR016491">
    <property type="entry name" value="Septin"/>
</dbReference>
<reference evidence="6 7" key="1">
    <citation type="submission" date="2017-04" db="EMBL/GenBank/DDBJ databases">
        <title>Draft genome of the yeast Clavispora lusitaniae type strain CBS 6936.</title>
        <authorList>
            <person name="Durrens P."/>
            <person name="Klopp C."/>
            <person name="Biteau N."/>
            <person name="Fitton-Ouhabi V."/>
            <person name="Dementhon K."/>
            <person name="Accoceberry I."/>
            <person name="Sherman D.J."/>
            <person name="Noel T."/>
        </authorList>
    </citation>
    <scope>NUCLEOTIDE SEQUENCE [LARGE SCALE GENOMIC DNA]</scope>
    <source>
        <strain evidence="6 7">CBS 6936</strain>
    </source>
</reference>
<dbReference type="GO" id="GO:0032156">
    <property type="term" value="C:septin cytoskeleton"/>
    <property type="evidence" value="ECO:0007669"/>
    <property type="project" value="UniProtKB-ARBA"/>
</dbReference>
<dbReference type="InterPro" id="IPR030379">
    <property type="entry name" value="G_SEPTIN_dom"/>
</dbReference>
<comment type="similarity">
    <text evidence="4">Belongs to the TRAFAC class TrmE-Era-EngA-EngB-Septin-like GTPase superfamily. Septin GTPase family.</text>
</comment>
<dbReference type="Proteomes" id="UP000195602">
    <property type="component" value="Unassembled WGS sequence"/>
</dbReference>
<dbReference type="Gene3D" id="3.40.50.300">
    <property type="entry name" value="P-loop containing nucleotide triphosphate hydrolases"/>
    <property type="match status" value="1"/>
</dbReference>
<dbReference type="SUPFAM" id="SSF52540">
    <property type="entry name" value="P-loop containing nucleoside triphosphate hydrolases"/>
    <property type="match status" value="1"/>
</dbReference>
<dbReference type="PIRSF" id="PIRSF006698">
    <property type="entry name" value="Septin"/>
    <property type="match status" value="1"/>
</dbReference>
<dbReference type="GO" id="GO:0005935">
    <property type="term" value="C:cellular bud neck"/>
    <property type="evidence" value="ECO:0007669"/>
    <property type="project" value="UniProtKB-SubCell"/>
</dbReference>
<dbReference type="KEGG" id="clus:A9F13_11g02310"/>
<dbReference type="AlphaFoldDB" id="A0AA91PYX9"/>
<evidence type="ECO:0000256" key="3">
    <source>
        <dbReference type="ARBA" id="ARBA00023134"/>
    </source>
</evidence>
<comment type="subcellular location">
    <subcellularLocation>
        <location evidence="1">Bud neck</location>
    </subcellularLocation>
</comment>
<gene>
    <name evidence="6" type="ORF">A9F13_11g02310</name>
</gene>
<feature type="domain" description="Septin-type G" evidence="5">
    <location>
        <begin position="57"/>
        <end position="315"/>
    </location>
</feature>
<dbReference type="InterPro" id="IPR027417">
    <property type="entry name" value="P-loop_NTPase"/>
</dbReference>
<keyword evidence="3 4" id="KW-0342">GTP-binding</keyword>
<evidence type="ECO:0000313" key="7">
    <source>
        <dbReference type="Proteomes" id="UP000195602"/>
    </source>
</evidence>
<evidence type="ECO:0000256" key="4">
    <source>
        <dbReference type="RuleBase" id="RU004560"/>
    </source>
</evidence>
<accession>A0AA91PYX9</accession>
<dbReference type="CDD" id="cd01850">
    <property type="entry name" value="CDC_Septin"/>
    <property type="match status" value="1"/>
</dbReference>
<protein>
    <submittedName>
        <fullName evidence="6">Septin</fullName>
    </submittedName>
</protein>
<proteinExistence type="inferred from homology"/>
<evidence type="ECO:0000256" key="1">
    <source>
        <dbReference type="ARBA" id="ARBA00004266"/>
    </source>
</evidence>
<dbReference type="Pfam" id="PF00735">
    <property type="entry name" value="Septin"/>
    <property type="match status" value="1"/>
</dbReference>
<dbReference type="GO" id="GO:0005938">
    <property type="term" value="C:cell cortex"/>
    <property type="evidence" value="ECO:0007669"/>
    <property type="project" value="UniProtKB-ARBA"/>
</dbReference>
<organism evidence="6 7">
    <name type="scientific">Clavispora lusitaniae</name>
    <name type="common">Candida lusitaniae</name>
    <dbReference type="NCBI Taxonomy" id="36911"/>
    <lineage>
        <taxon>Eukaryota</taxon>
        <taxon>Fungi</taxon>
        <taxon>Dikarya</taxon>
        <taxon>Ascomycota</taxon>
        <taxon>Saccharomycotina</taxon>
        <taxon>Pichiomycetes</taxon>
        <taxon>Metschnikowiaceae</taxon>
        <taxon>Clavispora</taxon>
    </lineage>
</organism>
<evidence type="ECO:0000256" key="2">
    <source>
        <dbReference type="ARBA" id="ARBA00022741"/>
    </source>
</evidence>
<evidence type="ECO:0000313" key="6">
    <source>
        <dbReference type="EMBL" id="OVF07875.1"/>
    </source>
</evidence>